<keyword evidence="1" id="KW-1133">Transmembrane helix</keyword>
<organism evidence="2 3">
    <name type="scientific">Tunturiibacter empetritectus</name>
    <dbReference type="NCBI Taxonomy" id="3069691"/>
    <lineage>
        <taxon>Bacteria</taxon>
        <taxon>Pseudomonadati</taxon>
        <taxon>Acidobacteriota</taxon>
        <taxon>Terriglobia</taxon>
        <taxon>Terriglobales</taxon>
        <taxon>Acidobacteriaceae</taxon>
        <taxon>Tunturiibacter</taxon>
    </lineage>
</organism>
<keyword evidence="3" id="KW-1185">Reference proteome</keyword>
<evidence type="ECO:0000313" key="3">
    <source>
        <dbReference type="Proteomes" id="UP000568106"/>
    </source>
</evidence>
<dbReference type="Proteomes" id="UP000568106">
    <property type="component" value="Unassembled WGS sequence"/>
</dbReference>
<dbReference type="EMBL" id="JACHDY010000001">
    <property type="protein sequence ID" value="MBB5316547.1"/>
    <property type="molecule type" value="Genomic_DNA"/>
</dbReference>
<keyword evidence="1" id="KW-0472">Membrane</keyword>
<gene>
    <name evidence="2" type="ORF">HDF09_001197</name>
</gene>
<feature type="transmembrane region" description="Helical" evidence="1">
    <location>
        <begin position="30"/>
        <end position="51"/>
    </location>
</feature>
<sequence length="57" mass="6316">MKLLLFISNAFINTMGITQPSAKTANRAAWFIFIMLCAVLTTVATIAFLGIRWASQH</sequence>
<dbReference type="AlphaFoldDB" id="A0A7W8IG30"/>
<keyword evidence="1" id="KW-0812">Transmembrane</keyword>
<name>A0A7W8IG30_9BACT</name>
<protein>
    <submittedName>
        <fullName evidence="2">Uncharacterized protein</fullName>
    </submittedName>
</protein>
<evidence type="ECO:0000313" key="2">
    <source>
        <dbReference type="EMBL" id="MBB5316547.1"/>
    </source>
</evidence>
<reference evidence="2" key="1">
    <citation type="submission" date="2020-08" db="EMBL/GenBank/DDBJ databases">
        <title>Genomic Encyclopedia of Type Strains, Phase IV (KMG-V): Genome sequencing to study the core and pangenomes of soil and plant-associated prokaryotes.</title>
        <authorList>
            <person name="Whitman W."/>
        </authorList>
    </citation>
    <scope>NUCLEOTIDE SEQUENCE [LARGE SCALE GENOMIC DNA]</scope>
    <source>
        <strain evidence="2">M8UP27</strain>
    </source>
</reference>
<proteinExistence type="predicted"/>
<comment type="caution">
    <text evidence="2">The sequence shown here is derived from an EMBL/GenBank/DDBJ whole genome shotgun (WGS) entry which is preliminary data.</text>
</comment>
<accession>A0A7W8IG30</accession>
<evidence type="ECO:0000256" key="1">
    <source>
        <dbReference type="SAM" id="Phobius"/>
    </source>
</evidence>